<feature type="coiled-coil region" evidence="4">
    <location>
        <begin position="159"/>
        <end position="186"/>
    </location>
</feature>
<dbReference type="SUPFAM" id="SSF116734">
    <property type="entry name" value="DNA methylase specificity domain"/>
    <property type="match status" value="2"/>
</dbReference>
<protein>
    <submittedName>
        <fullName evidence="6">Type I restriction enzyme, S subunit</fullName>
    </submittedName>
</protein>
<dbReference type="InterPro" id="IPR000055">
    <property type="entry name" value="Restrct_endonuc_typeI_TRD"/>
</dbReference>
<keyword evidence="3" id="KW-0238">DNA-binding</keyword>
<comment type="similarity">
    <text evidence="1">Belongs to the type-I restriction system S methylase family.</text>
</comment>
<reference evidence="7" key="1">
    <citation type="submission" date="2016-11" db="EMBL/GenBank/DDBJ databases">
        <authorList>
            <person name="Varghese N."/>
            <person name="Submissions S."/>
        </authorList>
    </citation>
    <scope>NUCLEOTIDE SEQUENCE [LARGE SCALE GENOMIC DNA]</scope>
    <source>
        <strain evidence="7">UWOS</strain>
    </source>
</reference>
<sequence length="394" mass="45652">MAWEKVKLGDVSESCLGKMLDQQKNRGEFHPYLANVNVRWGSFDLEDLPLMKFEDSEQERYGLKYGDLVVCEGGEPGRCAIWKNQIPNMKIQKALHRVRVSSDMDYRYLFYWFLYAGKRGALDQYFTGATIKHMPGEKLKQVLIDKPPLKEQKRIADILSAYDNLIENNQKQIKLLEEAAGRLYKQWFIDLRYPGHETTPIVDGLPEGWKKGCLADIVRDVGINEKKENRTNYSYYLPIDCLPKKSLTYTDFNNIELAESSLVAFSENDIVFGAMRPYFHKVVVARDPGLTRSTCFVINTLKQSMWSYAVMLLFDAETIKYATKISVGTTMPYVRWKDFISMPILIPHENVTKDFNRIICTIIDRLKKISKQNINLKQARDRLLPKLMNGELEV</sequence>
<organism evidence="6 7">
    <name type="scientific">Fibrobacter intestinalis</name>
    <dbReference type="NCBI Taxonomy" id="28122"/>
    <lineage>
        <taxon>Bacteria</taxon>
        <taxon>Pseudomonadati</taxon>
        <taxon>Fibrobacterota</taxon>
        <taxon>Fibrobacteria</taxon>
        <taxon>Fibrobacterales</taxon>
        <taxon>Fibrobacteraceae</taxon>
        <taxon>Fibrobacter</taxon>
    </lineage>
</organism>
<dbReference type="AlphaFoldDB" id="A0A1M6QWP7"/>
<accession>A0A1M6QWP7</accession>
<dbReference type="InterPro" id="IPR052021">
    <property type="entry name" value="Type-I_RS_S_subunit"/>
</dbReference>
<dbReference type="Proteomes" id="UP000184275">
    <property type="component" value="Unassembled WGS sequence"/>
</dbReference>
<dbReference type="GO" id="GO:0009307">
    <property type="term" value="P:DNA restriction-modification system"/>
    <property type="evidence" value="ECO:0007669"/>
    <property type="project" value="UniProtKB-KW"/>
</dbReference>
<dbReference type="CDD" id="cd17253">
    <property type="entry name" value="RMtype1_S_Eco933I-TRD2-CR2_like"/>
    <property type="match status" value="1"/>
</dbReference>
<proteinExistence type="inferred from homology"/>
<gene>
    <name evidence="6" type="ORF">SAMN05720469_10325</name>
</gene>
<dbReference type="GO" id="GO:0003677">
    <property type="term" value="F:DNA binding"/>
    <property type="evidence" value="ECO:0007669"/>
    <property type="project" value="UniProtKB-KW"/>
</dbReference>
<dbReference type="PANTHER" id="PTHR30408:SF13">
    <property type="entry name" value="TYPE I RESTRICTION ENZYME HINDI SPECIFICITY SUBUNIT"/>
    <property type="match status" value="1"/>
</dbReference>
<dbReference type="PANTHER" id="PTHR30408">
    <property type="entry name" value="TYPE-1 RESTRICTION ENZYME ECOKI SPECIFICITY PROTEIN"/>
    <property type="match status" value="1"/>
</dbReference>
<dbReference type="RefSeq" id="WP_073302311.1">
    <property type="nucleotide sequence ID" value="NZ_FRAW01000003.1"/>
</dbReference>
<keyword evidence="4" id="KW-0175">Coiled coil</keyword>
<evidence type="ECO:0000256" key="4">
    <source>
        <dbReference type="SAM" id="Coils"/>
    </source>
</evidence>
<feature type="domain" description="Type I restriction modification DNA specificity" evidence="5">
    <location>
        <begin position="3"/>
        <end position="177"/>
    </location>
</feature>
<evidence type="ECO:0000259" key="5">
    <source>
        <dbReference type="Pfam" id="PF01420"/>
    </source>
</evidence>
<evidence type="ECO:0000256" key="3">
    <source>
        <dbReference type="ARBA" id="ARBA00023125"/>
    </source>
</evidence>
<name>A0A1M6QWP7_9BACT</name>
<dbReference type="InterPro" id="IPR044946">
    <property type="entry name" value="Restrct_endonuc_typeI_TRD_sf"/>
</dbReference>
<evidence type="ECO:0000313" key="6">
    <source>
        <dbReference type="EMBL" id="SHK24518.1"/>
    </source>
</evidence>
<dbReference type="Pfam" id="PF01420">
    <property type="entry name" value="Methylase_S"/>
    <property type="match status" value="1"/>
</dbReference>
<evidence type="ECO:0000256" key="1">
    <source>
        <dbReference type="ARBA" id="ARBA00010923"/>
    </source>
</evidence>
<dbReference type="Gene3D" id="3.90.220.20">
    <property type="entry name" value="DNA methylase specificity domains"/>
    <property type="match status" value="2"/>
</dbReference>
<evidence type="ECO:0000313" key="7">
    <source>
        <dbReference type="Proteomes" id="UP000184275"/>
    </source>
</evidence>
<dbReference type="EMBL" id="FRAW01000003">
    <property type="protein sequence ID" value="SHK24518.1"/>
    <property type="molecule type" value="Genomic_DNA"/>
</dbReference>
<keyword evidence="7" id="KW-1185">Reference proteome</keyword>
<evidence type="ECO:0000256" key="2">
    <source>
        <dbReference type="ARBA" id="ARBA00022747"/>
    </source>
</evidence>
<keyword evidence="2" id="KW-0680">Restriction system</keyword>